<dbReference type="AlphaFoldDB" id="A0A8J4GRC4"/>
<protein>
    <submittedName>
        <fullName evidence="2">Uncharacterized protein</fullName>
    </submittedName>
</protein>
<dbReference type="EMBL" id="BNCQ01000043">
    <property type="protein sequence ID" value="GIM12340.1"/>
    <property type="molecule type" value="Genomic_DNA"/>
</dbReference>
<comment type="caution">
    <text evidence="2">The sequence shown here is derived from an EMBL/GenBank/DDBJ whole genome shotgun (WGS) entry which is preliminary data.</text>
</comment>
<sequence length="120" mass="12000">MIPATTVVLDAHTATNSNSTVATAASSPTIAASTSANTANTTTASTVTSSATTLSNIACTITSSAAAFTASIHHYLPTPLSLPPPVLPQLSLPPPFSLLSHPIAVAATINSFPSQLLPHP</sequence>
<evidence type="ECO:0000313" key="4">
    <source>
        <dbReference type="Proteomes" id="UP000747110"/>
    </source>
</evidence>
<dbReference type="EMBL" id="BNCP01000059">
    <property type="protein sequence ID" value="GIL90596.1"/>
    <property type="molecule type" value="Genomic_DNA"/>
</dbReference>
<reference evidence="2" key="1">
    <citation type="journal article" date="2021" name="Proc. Natl. Acad. Sci. U.S.A.">
        <title>Three genomes in the algal genus Volvox reveal the fate of a haploid sex-determining region after a transition to homothallism.</title>
        <authorList>
            <person name="Yamamoto K."/>
            <person name="Hamaji T."/>
            <person name="Kawai-Toyooka H."/>
            <person name="Matsuzaki R."/>
            <person name="Takahashi F."/>
            <person name="Nishimura Y."/>
            <person name="Kawachi M."/>
            <person name="Noguchi H."/>
            <person name="Minakuchi Y."/>
            <person name="Umen J.G."/>
            <person name="Toyoda A."/>
            <person name="Nozaki H."/>
        </authorList>
    </citation>
    <scope>NUCLEOTIDE SEQUENCE</scope>
    <source>
        <strain evidence="2">NIES-3785</strain>
        <strain evidence="1">NIES-3786</strain>
    </source>
</reference>
<gene>
    <name evidence="1" type="ORF">Vretifemale_18381</name>
    <name evidence="2" type="ORF">Vretimale_15699</name>
</gene>
<evidence type="ECO:0000313" key="3">
    <source>
        <dbReference type="Proteomes" id="UP000722791"/>
    </source>
</evidence>
<dbReference type="Proteomes" id="UP000722791">
    <property type="component" value="Unassembled WGS sequence"/>
</dbReference>
<proteinExistence type="predicted"/>
<dbReference type="Proteomes" id="UP000747110">
    <property type="component" value="Unassembled WGS sequence"/>
</dbReference>
<accession>A0A8J4GRC4</accession>
<name>A0A8J4GRC4_9CHLO</name>
<evidence type="ECO:0000313" key="1">
    <source>
        <dbReference type="EMBL" id="GIL90596.1"/>
    </source>
</evidence>
<keyword evidence="4" id="KW-1185">Reference proteome</keyword>
<organism evidence="2 3">
    <name type="scientific">Volvox reticuliferus</name>
    <dbReference type="NCBI Taxonomy" id="1737510"/>
    <lineage>
        <taxon>Eukaryota</taxon>
        <taxon>Viridiplantae</taxon>
        <taxon>Chlorophyta</taxon>
        <taxon>core chlorophytes</taxon>
        <taxon>Chlorophyceae</taxon>
        <taxon>CS clade</taxon>
        <taxon>Chlamydomonadales</taxon>
        <taxon>Volvocaceae</taxon>
        <taxon>Volvox</taxon>
    </lineage>
</organism>
<evidence type="ECO:0000313" key="2">
    <source>
        <dbReference type="EMBL" id="GIM12340.1"/>
    </source>
</evidence>